<comment type="similarity">
    <text evidence="4">Belongs to the HypA/HybF family.</text>
</comment>
<feature type="binding site" evidence="4">
    <location>
        <position position="92"/>
    </location>
    <ligand>
        <name>Zn(2+)</name>
        <dbReference type="ChEBI" id="CHEBI:29105"/>
    </ligand>
</feature>
<dbReference type="GO" id="GO:0008270">
    <property type="term" value="F:zinc ion binding"/>
    <property type="evidence" value="ECO:0007669"/>
    <property type="project" value="UniProtKB-UniRule"/>
</dbReference>
<accession>A0A7V1LMA3</accession>
<dbReference type="InterPro" id="IPR000688">
    <property type="entry name" value="HypA/HybF"/>
</dbReference>
<evidence type="ECO:0000256" key="3">
    <source>
        <dbReference type="ARBA" id="ARBA00022833"/>
    </source>
</evidence>
<keyword evidence="2 4" id="KW-0479">Metal-binding</keyword>
<feature type="binding site" evidence="4">
    <location>
        <position position="2"/>
    </location>
    <ligand>
        <name>Ni(2+)</name>
        <dbReference type="ChEBI" id="CHEBI:49786"/>
    </ligand>
</feature>
<evidence type="ECO:0000256" key="2">
    <source>
        <dbReference type="ARBA" id="ARBA00022723"/>
    </source>
</evidence>
<name>A0A7V1LMA3_CALAY</name>
<dbReference type="GO" id="GO:0051604">
    <property type="term" value="P:protein maturation"/>
    <property type="evidence" value="ECO:0007669"/>
    <property type="project" value="InterPro"/>
</dbReference>
<keyword evidence="3 4" id="KW-0862">Zinc</keyword>
<gene>
    <name evidence="4 5" type="primary">hypA</name>
    <name evidence="5" type="ORF">ENJ10_07840</name>
</gene>
<evidence type="ECO:0000256" key="1">
    <source>
        <dbReference type="ARBA" id="ARBA00022596"/>
    </source>
</evidence>
<dbReference type="PANTHER" id="PTHR34535">
    <property type="entry name" value="HYDROGENASE MATURATION FACTOR HYPA"/>
    <property type="match status" value="1"/>
</dbReference>
<dbReference type="Pfam" id="PF01155">
    <property type="entry name" value="HypA"/>
    <property type="match status" value="1"/>
</dbReference>
<dbReference type="PIRSF" id="PIRSF004761">
    <property type="entry name" value="Hydrgn_mat_HypA"/>
    <property type="match status" value="1"/>
</dbReference>
<reference evidence="5" key="1">
    <citation type="journal article" date="2020" name="mSystems">
        <title>Genome- and Community-Level Interaction Insights into Carbon Utilization and Element Cycling Functions of Hydrothermarchaeota in Hydrothermal Sediment.</title>
        <authorList>
            <person name="Zhou Z."/>
            <person name="Liu Y."/>
            <person name="Xu W."/>
            <person name="Pan J."/>
            <person name="Luo Z.H."/>
            <person name="Li M."/>
        </authorList>
    </citation>
    <scope>NUCLEOTIDE SEQUENCE [LARGE SCALE GENOMIC DNA]</scope>
    <source>
        <strain evidence="5">HyVt-456</strain>
    </source>
</reference>
<dbReference type="HAMAP" id="MF_00213">
    <property type="entry name" value="HypA_HybF"/>
    <property type="match status" value="1"/>
</dbReference>
<organism evidence="5">
    <name type="scientific">Caldithrix abyssi</name>
    <dbReference type="NCBI Taxonomy" id="187145"/>
    <lineage>
        <taxon>Bacteria</taxon>
        <taxon>Pseudomonadati</taxon>
        <taxon>Calditrichota</taxon>
        <taxon>Calditrichia</taxon>
        <taxon>Calditrichales</taxon>
        <taxon>Calditrichaceae</taxon>
        <taxon>Caldithrix</taxon>
    </lineage>
</organism>
<comment type="caution">
    <text evidence="5">The sequence shown here is derived from an EMBL/GenBank/DDBJ whole genome shotgun (WGS) entry which is preliminary data.</text>
</comment>
<dbReference type="GO" id="GO:0016151">
    <property type="term" value="F:nickel cation binding"/>
    <property type="evidence" value="ECO:0007669"/>
    <property type="project" value="UniProtKB-UniRule"/>
</dbReference>
<keyword evidence="1 4" id="KW-0533">Nickel</keyword>
<comment type="function">
    <text evidence="4">Involved in the maturation of [NiFe] hydrogenases. Required for nickel insertion into the metal center of the hydrogenase.</text>
</comment>
<sequence length="122" mass="13590">MHELSIAQSILEIVLREAEKQKPARVVAVGLKIGALSGIYADSLEFGFDAIKKGTPLEECRLEIEEVAIRGQCHQCGHVFDVRELLFACPLCASGSIELKHGQELDIAYIEIDEETEDWHVK</sequence>
<dbReference type="Gene3D" id="3.30.2320.80">
    <property type="match status" value="1"/>
</dbReference>
<dbReference type="EMBL" id="DRLD01000217">
    <property type="protein sequence ID" value="HED10586.1"/>
    <property type="molecule type" value="Genomic_DNA"/>
</dbReference>
<dbReference type="PANTHER" id="PTHR34535:SF3">
    <property type="entry name" value="HYDROGENASE MATURATION FACTOR HYPA"/>
    <property type="match status" value="1"/>
</dbReference>
<dbReference type="Proteomes" id="UP000886005">
    <property type="component" value="Unassembled WGS sequence"/>
</dbReference>
<protein>
    <recommendedName>
        <fullName evidence="4">Hydrogenase maturation factor HypA</fullName>
    </recommendedName>
</protein>
<dbReference type="NCBIfam" id="TIGR00100">
    <property type="entry name" value="hypA"/>
    <property type="match status" value="1"/>
</dbReference>
<dbReference type="AlphaFoldDB" id="A0A7V1LMA3"/>
<feature type="binding site" evidence="4">
    <location>
        <position position="89"/>
    </location>
    <ligand>
        <name>Zn(2+)</name>
        <dbReference type="ChEBI" id="CHEBI:29105"/>
    </ligand>
</feature>
<evidence type="ECO:0000313" key="5">
    <source>
        <dbReference type="EMBL" id="HED10586.1"/>
    </source>
</evidence>
<feature type="binding site" evidence="4">
    <location>
        <position position="73"/>
    </location>
    <ligand>
        <name>Zn(2+)</name>
        <dbReference type="ChEBI" id="CHEBI:29105"/>
    </ligand>
</feature>
<proteinExistence type="inferred from homology"/>
<evidence type="ECO:0000256" key="4">
    <source>
        <dbReference type="HAMAP-Rule" id="MF_00213"/>
    </source>
</evidence>
<feature type="binding site" evidence="4">
    <location>
        <position position="76"/>
    </location>
    <ligand>
        <name>Zn(2+)</name>
        <dbReference type="ChEBI" id="CHEBI:29105"/>
    </ligand>
</feature>